<name>A0AAD8IAR3_9APIA</name>
<dbReference type="Proteomes" id="UP001237642">
    <property type="component" value="Unassembled WGS sequence"/>
</dbReference>
<dbReference type="InterPro" id="IPR001611">
    <property type="entry name" value="Leu-rich_rpt"/>
</dbReference>
<evidence type="ECO:0000313" key="2">
    <source>
        <dbReference type="Proteomes" id="UP001237642"/>
    </source>
</evidence>
<reference evidence="1" key="1">
    <citation type="submission" date="2023-02" db="EMBL/GenBank/DDBJ databases">
        <title>Genome of toxic invasive species Heracleum sosnowskyi carries increased number of genes despite the absence of recent whole-genome duplications.</title>
        <authorList>
            <person name="Schelkunov M."/>
            <person name="Shtratnikova V."/>
            <person name="Makarenko M."/>
            <person name="Klepikova A."/>
            <person name="Omelchenko D."/>
            <person name="Novikova G."/>
            <person name="Obukhova E."/>
            <person name="Bogdanov V."/>
            <person name="Penin A."/>
            <person name="Logacheva M."/>
        </authorList>
    </citation>
    <scope>NUCLEOTIDE SEQUENCE</scope>
    <source>
        <strain evidence="1">Hsosn_3</strain>
        <tissue evidence="1">Leaf</tissue>
    </source>
</reference>
<reference evidence="1" key="2">
    <citation type="submission" date="2023-05" db="EMBL/GenBank/DDBJ databases">
        <authorList>
            <person name="Schelkunov M.I."/>
        </authorList>
    </citation>
    <scope>NUCLEOTIDE SEQUENCE</scope>
    <source>
        <strain evidence="1">Hsosn_3</strain>
        <tissue evidence="1">Leaf</tissue>
    </source>
</reference>
<dbReference type="PANTHER" id="PTHR47818">
    <property type="entry name" value="RNI-LIKE SUPERFAMILY PROTEIN"/>
    <property type="match status" value="1"/>
</dbReference>
<dbReference type="Gene3D" id="3.80.10.10">
    <property type="entry name" value="Ribonuclease Inhibitor"/>
    <property type="match status" value="1"/>
</dbReference>
<organism evidence="1 2">
    <name type="scientific">Heracleum sosnowskyi</name>
    <dbReference type="NCBI Taxonomy" id="360622"/>
    <lineage>
        <taxon>Eukaryota</taxon>
        <taxon>Viridiplantae</taxon>
        <taxon>Streptophyta</taxon>
        <taxon>Embryophyta</taxon>
        <taxon>Tracheophyta</taxon>
        <taxon>Spermatophyta</taxon>
        <taxon>Magnoliopsida</taxon>
        <taxon>eudicotyledons</taxon>
        <taxon>Gunneridae</taxon>
        <taxon>Pentapetalae</taxon>
        <taxon>asterids</taxon>
        <taxon>campanulids</taxon>
        <taxon>Apiales</taxon>
        <taxon>Apiaceae</taxon>
        <taxon>Apioideae</taxon>
        <taxon>apioid superclade</taxon>
        <taxon>Tordylieae</taxon>
        <taxon>Tordyliinae</taxon>
        <taxon>Heracleum</taxon>
    </lineage>
</organism>
<dbReference type="PANTHER" id="PTHR47818:SF2">
    <property type="entry name" value="F-BOX DOMAIN-CONTAINING PROTEIN"/>
    <property type="match status" value="1"/>
</dbReference>
<comment type="caution">
    <text evidence="1">The sequence shown here is derived from an EMBL/GenBank/DDBJ whole genome shotgun (WGS) entry which is preliminary data.</text>
</comment>
<evidence type="ECO:0000313" key="1">
    <source>
        <dbReference type="EMBL" id="KAK1381087.1"/>
    </source>
</evidence>
<dbReference type="InterPro" id="IPR032675">
    <property type="entry name" value="LRR_dom_sf"/>
</dbReference>
<dbReference type="AlphaFoldDB" id="A0AAD8IAR3"/>
<sequence>MMQTKDDGIITLMPYFTRMAERITPLIDLNLEECKLTCLGIKILLQVLSSFKKPLNSLRIGDNNLGSEVGVQLGKFICTGIKELHFHDIGINSSCFVEAQEQITGEVKLVFINIRGNPGGVGAAKFISKLIVLAPELIKIDASYNVLPAEAVPIISSSLEIAKGNLQHLDLTGNALCSQPASIAMLKKYVVDGHIDIVLPVASLTTQFPYDDDP</sequence>
<gene>
    <name evidence="1" type="ORF">POM88_027831</name>
</gene>
<dbReference type="SUPFAM" id="SSF52047">
    <property type="entry name" value="RNI-like"/>
    <property type="match status" value="1"/>
</dbReference>
<dbReference type="EMBL" id="JAUIZM010000006">
    <property type="protein sequence ID" value="KAK1381087.1"/>
    <property type="molecule type" value="Genomic_DNA"/>
</dbReference>
<protein>
    <recommendedName>
        <fullName evidence="3">Ran GTPase-activating protein</fullName>
    </recommendedName>
</protein>
<evidence type="ECO:0008006" key="3">
    <source>
        <dbReference type="Google" id="ProtNLM"/>
    </source>
</evidence>
<proteinExistence type="predicted"/>
<dbReference type="Pfam" id="PF00560">
    <property type="entry name" value="LRR_1"/>
    <property type="match status" value="1"/>
</dbReference>
<keyword evidence="2" id="KW-1185">Reference proteome</keyword>
<accession>A0AAD8IAR3</accession>